<evidence type="ECO:0000313" key="5">
    <source>
        <dbReference type="EMBL" id="KZS42372.1"/>
    </source>
</evidence>
<keyword evidence="6" id="KW-1185">Reference proteome</keyword>
<protein>
    <recommendedName>
        <fullName evidence="4">DJ-1/PfpI domain-containing protein</fullName>
    </recommendedName>
</protein>
<evidence type="ECO:0000256" key="3">
    <source>
        <dbReference type="ARBA" id="ARBA00038493"/>
    </source>
</evidence>
<dbReference type="GO" id="GO:0019243">
    <property type="term" value="P:methylglyoxal catabolic process to D-lactate via S-lactoyl-glutathione"/>
    <property type="evidence" value="ECO:0007669"/>
    <property type="project" value="TreeGrafter"/>
</dbReference>
<comment type="caution">
    <text evidence="5">The sequence shown here is derived from an EMBL/GenBank/DDBJ whole genome shotgun (WGS) entry which is preliminary data.</text>
</comment>
<evidence type="ECO:0000313" key="6">
    <source>
        <dbReference type="Proteomes" id="UP000076715"/>
    </source>
</evidence>
<sequence>MSQNNTTKKPKILFVTSNQHTYGSTEMNTANHFAEIVLAYDVLIKAGFQVDFVSPNGGAIPIGYLKTSDSIQKKYIYDAKFMNLLKHTLTPDMINVSSYKAVYYSGGGAAMFGVPENKRIQDITMKIYENNGVISAVCHGTAGIINLKDPSGEYVYKGKKINGFPDMFENKDAKYYQEFPFSIEETINQNGGDFIYSKHGWDAYHKVDGRIITGQDPTASIVVAQKIVETLKKQEN</sequence>
<evidence type="ECO:0000256" key="1">
    <source>
        <dbReference type="ARBA" id="ARBA00023016"/>
    </source>
</evidence>
<dbReference type="Pfam" id="PF01965">
    <property type="entry name" value="DJ-1_PfpI"/>
    <property type="match status" value="1"/>
</dbReference>
<dbReference type="InterPro" id="IPR050325">
    <property type="entry name" value="Prot/Nucl_acid_deglycase"/>
</dbReference>
<accession>A0A163CFX2</accession>
<dbReference type="EMBL" id="LQRT01000002">
    <property type="protein sequence ID" value="KZS42372.1"/>
    <property type="molecule type" value="Genomic_DNA"/>
</dbReference>
<dbReference type="GO" id="GO:0019172">
    <property type="term" value="F:glyoxalase III activity"/>
    <property type="evidence" value="ECO:0007669"/>
    <property type="project" value="TreeGrafter"/>
</dbReference>
<dbReference type="GO" id="GO:0005737">
    <property type="term" value="C:cytoplasm"/>
    <property type="evidence" value="ECO:0007669"/>
    <property type="project" value="TreeGrafter"/>
</dbReference>
<gene>
    <name evidence="5" type="ORF">AWE51_02725</name>
</gene>
<dbReference type="Proteomes" id="UP000076715">
    <property type="component" value="Unassembled WGS sequence"/>
</dbReference>
<keyword evidence="2" id="KW-0456">Lyase</keyword>
<dbReference type="CDD" id="cd03141">
    <property type="entry name" value="GATase1_Hsp31_like"/>
    <property type="match status" value="1"/>
</dbReference>
<dbReference type="SUPFAM" id="SSF52317">
    <property type="entry name" value="Class I glutamine amidotransferase-like"/>
    <property type="match status" value="1"/>
</dbReference>
<dbReference type="PANTHER" id="PTHR48094">
    <property type="entry name" value="PROTEIN/NUCLEIC ACID DEGLYCASE DJ-1-RELATED"/>
    <property type="match status" value="1"/>
</dbReference>
<dbReference type="InterPro" id="IPR029062">
    <property type="entry name" value="Class_I_gatase-like"/>
</dbReference>
<dbReference type="Gene3D" id="3.40.50.880">
    <property type="match status" value="1"/>
</dbReference>
<dbReference type="InterPro" id="IPR002818">
    <property type="entry name" value="DJ-1/PfpI"/>
</dbReference>
<keyword evidence="1" id="KW-0346">Stress response</keyword>
<evidence type="ECO:0000259" key="4">
    <source>
        <dbReference type="Pfam" id="PF01965"/>
    </source>
</evidence>
<dbReference type="AlphaFoldDB" id="A0A163CFX2"/>
<dbReference type="PANTHER" id="PTHR48094:SF11">
    <property type="entry name" value="GLUTATHIONE-INDEPENDENT GLYOXALASE HSP31-RELATED"/>
    <property type="match status" value="1"/>
</dbReference>
<reference evidence="5 6" key="1">
    <citation type="submission" date="2016-01" db="EMBL/GenBank/DDBJ databases">
        <title>The draft genome sequence of Aquimarina sp. RZW4-3-2.</title>
        <authorList>
            <person name="Wang Y."/>
        </authorList>
    </citation>
    <scope>NUCLEOTIDE SEQUENCE [LARGE SCALE GENOMIC DNA]</scope>
    <source>
        <strain evidence="5 6">RZW4-3-2</strain>
    </source>
</reference>
<organism evidence="5 6">
    <name type="scientific">Aquimarina aggregata</name>
    <dbReference type="NCBI Taxonomy" id="1642818"/>
    <lineage>
        <taxon>Bacteria</taxon>
        <taxon>Pseudomonadati</taxon>
        <taxon>Bacteroidota</taxon>
        <taxon>Flavobacteriia</taxon>
        <taxon>Flavobacteriales</taxon>
        <taxon>Flavobacteriaceae</taxon>
        <taxon>Aquimarina</taxon>
    </lineage>
</organism>
<feature type="domain" description="DJ-1/PfpI" evidence="4">
    <location>
        <begin position="35"/>
        <end position="229"/>
    </location>
</feature>
<evidence type="ECO:0000256" key="2">
    <source>
        <dbReference type="ARBA" id="ARBA00023239"/>
    </source>
</evidence>
<proteinExistence type="inferred from homology"/>
<dbReference type="STRING" id="1642818.AWE51_02725"/>
<comment type="similarity">
    <text evidence="3">Belongs to the peptidase C56 family. HSP31-like subfamily.</text>
</comment>
<name>A0A163CFX2_9FLAO</name>